<protein>
    <submittedName>
        <fullName evidence="1">Uncharacterized protein</fullName>
    </submittedName>
</protein>
<dbReference type="EMBL" id="CP017708">
    <property type="protein sequence ID" value="AOY83006.1"/>
    <property type="molecule type" value="Genomic_DNA"/>
</dbReference>
<evidence type="ECO:0000313" key="1">
    <source>
        <dbReference type="EMBL" id="AOY83006.1"/>
    </source>
</evidence>
<reference evidence="2" key="1">
    <citation type="submission" date="2016-10" db="EMBL/GenBank/DDBJ databases">
        <title>Comparative genomics uncovers the prolific and rare metabolic potential of the cyanobacterial genus Moorea.</title>
        <authorList>
            <person name="Leao T."/>
            <person name="Castelao G."/>
            <person name="Korobeynikov A."/>
            <person name="Monroe E.A."/>
            <person name="Podell S."/>
            <person name="Glukhov E."/>
            <person name="Allen E."/>
            <person name="Gerwick W.H."/>
            <person name="Gerwick L."/>
        </authorList>
    </citation>
    <scope>NUCLEOTIDE SEQUENCE [LARGE SCALE GENOMIC DNA]</scope>
    <source>
        <strain evidence="2">JHB</strain>
    </source>
</reference>
<accession>A0A1D9G5W9</accession>
<organism evidence="1 2">
    <name type="scientific">Moorena producens (strain JHB)</name>
    <dbReference type="NCBI Taxonomy" id="1454205"/>
    <lineage>
        <taxon>Bacteria</taxon>
        <taxon>Bacillati</taxon>
        <taxon>Cyanobacteriota</taxon>
        <taxon>Cyanophyceae</taxon>
        <taxon>Coleofasciculales</taxon>
        <taxon>Coleofasciculaceae</taxon>
        <taxon>Moorena</taxon>
    </lineage>
</organism>
<dbReference type="AlphaFoldDB" id="A0A1D9G5W9"/>
<proteinExistence type="predicted"/>
<dbReference type="Proteomes" id="UP000176944">
    <property type="component" value="Chromosome"/>
</dbReference>
<gene>
    <name evidence="1" type="ORF">BJP36_26915</name>
</gene>
<sequence length="84" mass="9657">MYQIRTDSTSLKELRSVIELQEGRIGNYPWTQVDSIAVSTEEKQQLEVIESRLINPSIHLMNESTIWSIGIYTLLLTKPKTAHL</sequence>
<name>A0A1D9G5W9_MOOP1</name>
<evidence type="ECO:0000313" key="2">
    <source>
        <dbReference type="Proteomes" id="UP000176944"/>
    </source>
</evidence>